<feature type="compositionally biased region" description="Polar residues" evidence="2">
    <location>
        <begin position="64"/>
        <end position="79"/>
    </location>
</feature>
<dbReference type="HOGENOM" id="CLU_006824_0_1_1"/>
<dbReference type="InParanoid" id="D8PWC1"/>
<proteinExistence type="predicted"/>
<reference evidence="3 4" key="1">
    <citation type="journal article" date="2010" name="Nat. Biotechnol.">
        <title>Genome sequence of the model mushroom Schizophyllum commune.</title>
        <authorList>
            <person name="Ohm R.A."/>
            <person name="de Jong J.F."/>
            <person name="Lugones L.G."/>
            <person name="Aerts A."/>
            <person name="Kothe E."/>
            <person name="Stajich J.E."/>
            <person name="de Vries R.P."/>
            <person name="Record E."/>
            <person name="Levasseur A."/>
            <person name="Baker S.E."/>
            <person name="Bartholomew K.A."/>
            <person name="Coutinho P.M."/>
            <person name="Erdmann S."/>
            <person name="Fowler T.J."/>
            <person name="Gathman A.C."/>
            <person name="Lombard V."/>
            <person name="Henrissat B."/>
            <person name="Knabe N."/>
            <person name="Kuees U."/>
            <person name="Lilly W.W."/>
            <person name="Lindquist E."/>
            <person name="Lucas S."/>
            <person name="Magnuson J.K."/>
            <person name="Piumi F."/>
            <person name="Raudaskoski M."/>
            <person name="Salamov A."/>
            <person name="Schmutz J."/>
            <person name="Schwarze F.W.M.R."/>
            <person name="vanKuyk P.A."/>
            <person name="Horton J.S."/>
            <person name="Grigoriev I.V."/>
            <person name="Woesten H.A.B."/>
        </authorList>
    </citation>
    <scope>NUCLEOTIDE SEQUENCE [LARGE SCALE GENOMIC DNA]</scope>
    <source>
        <strain evidence="4">H4-8 / FGSC 9210</strain>
    </source>
</reference>
<sequence length="1030" mass="115363">MAAGSKPTRRKKKRSTAQLEALAQARAERQEGENIAPTPSLHTPSASTTRATSPSARSRPALHTSAQQKAIENTNNVAPSTRKRKKYDLEDWEHVARRTRRKLYASEDKVERLEGKVSALEEAVAEGERRHAGEIRDASRANREMWWELQKTREGLTAEQTENARVQRILQEQDDNLAARLKELFDVKKSNRALSMQVLRRSGSARSQRAYYLRDSVLTADFQKRIRDKGIFTPVARAIALKLVLAGCAEHAVGGVIQELGWLVGIRRLNTIPRMSARTVARSIAEGGIAAKIQLGYEIMRNKNLTASGDSTSHRRQEYDSRFISLKPVTSTGALSDTHVLRSLGVDAFLNHSSEEQVRGLLKKLQQICDIFNRSPFAKRKGLEMSLTAFATCLRGTNGDHANDVKKDNKLLLAWKLEMTKVLLGYDKLRQMSPESAFCIIIPHARAMLLDVGGQDAWEALSDAVRAEKESVFMRSAAEEVGEQVYEGLDGGEKKKLSLFLFSGCCMHKELNSVKGGDTRMRAYYSGHPEIVPPVLLVNKDNAAVLAGVKDGEQLTPAELRALSISGCGAVKATTLAGMICNNKDSKKGQHDRYVWYFDRELGPAVAARRFPDVSNTRFQSHCAASCEILLHLDLYRSFMQRGVYYKKEKPSFTNIEKNFFRALHCDTTLTKMAVLALYGLCVSSPYVRQIRGPGMTSLNALTLGPLHVCLRNFIEKLINNPNIVLGDNATHATATFDGKEWERAGVFEAIASLRDAMPHLEVLFVEFLRGALETWERFTAEFDPGGDISQLTTEEQDEFWMPATNDANKSALGGVRVNATARPNQTLHQFEAKDTFRRNNTQRFVNQDFIAEDHKFVRGETRLLQASRPQRQLQNAQVAHDEEEARRHQASEEQSNAKAVERQIKLDNTVLITDAEKLVRVRKDALIDQLNYWRHRLLAKVEPNTKISKNVDKVVELRKLLALFPGGVVPESERTIPKGKGHTLIVGPKAVLQDMPSISIASTEVVDHSVREEEGEEIDLLYESEVDDI</sequence>
<protein>
    <submittedName>
        <fullName evidence="3">Uncharacterized protein</fullName>
    </submittedName>
</protein>
<keyword evidence="4" id="KW-1185">Reference proteome</keyword>
<feature type="compositionally biased region" description="Polar residues" evidence="2">
    <location>
        <begin position="868"/>
        <end position="878"/>
    </location>
</feature>
<evidence type="ECO:0000256" key="2">
    <source>
        <dbReference type="SAM" id="MobiDB-lite"/>
    </source>
</evidence>
<dbReference type="EMBL" id="GL377303">
    <property type="protein sequence ID" value="EFJ01012.1"/>
    <property type="molecule type" value="Genomic_DNA"/>
</dbReference>
<evidence type="ECO:0000313" key="3">
    <source>
        <dbReference type="EMBL" id="EFJ01012.1"/>
    </source>
</evidence>
<dbReference type="VEuPathDB" id="FungiDB:SCHCODRAFT_02485539"/>
<feature type="compositionally biased region" description="Low complexity" evidence="2">
    <location>
        <begin position="43"/>
        <end position="61"/>
    </location>
</feature>
<dbReference type="Proteomes" id="UP000007431">
    <property type="component" value="Unassembled WGS sequence"/>
</dbReference>
<feature type="region of interest" description="Disordered" evidence="2">
    <location>
        <begin position="1"/>
        <end position="84"/>
    </location>
</feature>
<gene>
    <name evidence="3" type="ORF">SCHCODRAFT_105496</name>
</gene>
<dbReference type="OMA" id="MNGDHAA"/>
<keyword evidence="1" id="KW-0175">Coiled coil</keyword>
<dbReference type="AlphaFoldDB" id="D8PWC1"/>
<feature type="region of interest" description="Disordered" evidence="2">
    <location>
        <begin position="868"/>
        <end position="899"/>
    </location>
</feature>
<name>D8PWC1_SCHCM</name>
<dbReference type="GeneID" id="9595690"/>
<feature type="compositionally biased region" description="Basic and acidic residues" evidence="2">
    <location>
        <begin position="880"/>
        <end position="892"/>
    </location>
</feature>
<organism evidence="4">
    <name type="scientific">Schizophyllum commune (strain H4-8 / FGSC 9210)</name>
    <name type="common">Split gill fungus</name>
    <dbReference type="NCBI Taxonomy" id="578458"/>
    <lineage>
        <taxon>Eukaryota</taxon>
        <taxon>Fungi</taxon>
        <taxon>Dikarya</taxon>
        <taxon>Basidiomycota</taxon>
        <taxon>Agaricomycotina</taxon>
        <taxon>Agaricomycetes</taxon>
        <taxon>Agaricomycetidae</taxon>
        <taxon>Agaricales</taxon>
        <taxon>Schizophyllaceae</taxon>
        <taxon>Schizophyllum</taxon>
    </lineage>
</organism>
<evidence type="ECO:0000256" key="1">
    <source>
        <dbReference type="SAM" id="Coils"/>
    </source>
</evidence>
<dbReference type="RefSeq" id="XP_003035914.1">
    <property type="nucleotide sequence ID" value="XM_003035868.1"/>
</dbReference>
<feature type="coiled-coil region" evidence="1">
    <location>
        <begin position="103"/>
        <end position="130"/>
    </location>
</feature>
<feature type="non-terminal residue" evidence="3">
    <location>
        <position position="1030"/>
    </location>
</feature>
<dbReference type="OrthoDB" id="3236156at2759"/>
<dbReference type="KEGG" id="scm:SCHCO_02485539"/>
<evidence type="ECO:0000313" key="4">
    <source>
        <dbReference type="Proteomes" id="UP000007431"/>
    </source>
</evidence>
<dbReference type="eggNOG" id="ENOG502SI1J">
    <property type="taxonomic scope" value="Eukaryota"/>
</dbReference>
<accession>D8PWC1</accession>